<dbReference type="EMBL" id="FOKU01000001">
    <property type="protein sequence ID" value="SFB71079.1"/>
    <property type="molecule type" value="Genomic_DNA"/>
</dbReference>
<dbReference type="Proteomes" id="UP000198940">
    <property type="component" value="Unassembled WGS sequence"/>
</dbReference>
<sequence>MYTIKQLRRKKDISQSQLAKEIGVSLRTIQLYERKDANIPIKNLTKIADFFDLTIAELYLHEVNDMGEAYTKKQPFTKHGSVFYPLSHGKYLVMAPLVLVEWSKKYIENLKEDSVKNPFQAGFIVDFLNEEPHRVFEVSGDSMNDSTMDAIPNKAFVLALETKKETLTKNDENLWNRSYILVCSDRIICKQLMGFNRQTNALQCHNLNTSPEYQDFEVSINDVLQVFRVMKKQI</sequence>
<dbReference type="EMBL" id="FRAT01000001">
    <property type="protein sequence ID" value="SHK20069.1"/>
    <property type="molecule type" value="Genomic_DNA"/>
</dbReference>
<name>A0A1M6QIG6_9FLAO</name>
<gene>
    <name evidence="3" type="ORF">SAMN04487891_101605</name>
    <name evidence="4" type="ORF">SAMN05216293_0613</name>
</gene>
<keyword evidence="6" id="KW-1185">Reference proteome</keyword>
<dbReference type="OrthoDB" id="3831186at2"/>
<dbReference type="SUPFAM" id="SSF47413">
    <property type="entry name" value="lambda repressor-like DNA-binding domains"/>
    <property type="match status" value="1"/>
</dbReference>
<proteinExistence type="predicted"/>
<dbReference type="PANTHER" id="PTHR46558">
    <property type="entry name" value="TRACRIPTIONAL REGULATORY PROTEIN-RELATED-RELATED"/>
    <property type="match status" value="1"/>
</dbReference>
<comment type="caution">
    <text evidence="4">The sequence shown here is derived from an EMBL/GenBank/DDBJ whole genome shotgun (WGS) entry which is preliminary data.</text>
</comment>
<evidence type="ECO:0000313" key="6">
    <source>
        <dbReference type="Proteomes" id="UP000198940"/>
    </source>
</evidence>
<accession>A0A1M6QIG6</accession>
<organism evidence="4 5">
    <name type="scientific">Flagellimonas taeanensis</name>
    <dbReference type="NCBI Taxonomy" id="1005926"/>
    <lineage>
        <taxon>Bacteria</taxon>
        <taxon>Pseudomonadati</taxon>
        <taxon>Bacteroidota</taxon>
        <taxon>Flavobacteriia</taxon>
        <taxon>Flavobacteriales</taxon>
        <taxon>Flavobacteriaceae</taxon>
        <taxon>Flagellimonas</taxon>
    </lineage>
</organism>
<dbReference type="GO" id="GO:0003677">
    <property type="term" value="F:DNA binding"/>
    <property type="evidence" value="ECO:0007669"/>
    <property type="project" value="UniProtKB-KW"/>
</dbReference>
<dbReference type="PROSITE" id="PS50943">
    <property type="entry name" value="HTH_CROC1"/>
    <property type="match status" value="1"/>
</dbReference>
<dbReference type="SMART" id="SM00530">
    <property type="entry name" value="HTH_XRE"/>
    <property type="match status" value="1"/>
</dbReference>
<evidence type="ECO:0000256" key="1">
    <source>
        <dbReference type="ARBA" id="ARBA00023125"/>
    </source>
</evidence>
<evidence type="ECO:0000313" key="5">
    <source>
        <dbReference type="Proteomes" id="UP000184031"/>
    </source>
</evidence>
<reference evidence="4 5" key="1">
    <citation type="submission" date="2016-11" db="EMBL/GenBank/DDBJ databases">
        <authorList>
            <person name="Varghese N."/>
            <person name="Submissions S."/>
        </authorList>
    </citation>
    <scope>NUCLEOTIDE SEQUENCE [LARGE SCALE GENOMIC DNA]</scope>
    <source>
        <strain evidence="4 5">CGMCC 1.12174</strain>
        <strain evidence="3 6">DSM 26351</strain>
    </source>
</reference>
<evidence type="ECO:0000259" key="2">
    <source>
        <dbReference type="PROSITE" id="PS50943"/>
    </source>
</evidence>
<dbReference type="Gene3D" id="1.10.260.40">
    <property type="entry name" value="lambda repressor-like DNA-binding domains"/>
    <property type="match status" value="1"/>
</dbReference>
<dbReference type="Proteomes" id="UP000184031">
    <property type="component" value="Unassembled WGS sequence"/>
</dbReference>
<dbReference type="STRING" id="1055723.SAMN05216293_0613"/>
<dbReference type="Pfam" id="PF01381">
    <property type="entry name" value="HTH_3"/>
    <property type="match status" value="1"/>
</dbReference>
<evidence type="ECO:0000313" key="4">
    <source>
        <dbReference type="EMBL" id="SHK20069.1"/>
    </source>
</evidence>
<evidence type="ECO:0000313" key="3">
    <source>
        <dbReference type="EMBL" id="SFB71079.1"/>
    </source>
</evidence>
<dbReference type="PANTHER" id="PTHR46558:SF11">
    <property type="entry name" value="HTH-TYPE TRANSCRIPTIONAL REGULATOR XRE"/>
    <property type="match status" value="1"/>
</dbReference>
<dbReference type="CDD" id="cd00093">
    <property type="entry name" value="HTH_XRE"/>
    <property type="match status" value="1"/>
</dbReference>
<dbReference type="RefSeq" id="WP_072876675.1">
    <property type="nucleotide sequence ID" value="NZ_FOKU01000001.1"/>
</dbReference>
<keyword evidence="1 4" id="KW-0238">DNA-binding</keyword>
<protein>
    <submittedName>
        <fullName evidence="4">DNA-binding transcriptional regulator, XRE-family HTH domain</fullName>
    </submittedName>
</protein>
<dbReference type="AlphaFoldDB" id="A0A1M6QIG6"/>
<dbReference type="InterPro" id="IPR001387">
    <property type="entry name" value="Cro/C1-type_HTH"/>
</dbReference>
<dbReference type="InterPro" id="IPR010982">
    <property type="entry name" value="Lambda_DNA-bd_dom_sf"/>
</dbReference>
<feature type="domain" description="HTH cro/C1-type" evidence="2">
    <location>
        <begin position="4"/>
        <end position="58"/>
    </location>
</feature>